<comment type="caution">
    <text evidence="1">The sequence shown here is derived from an EMBL/GenBank/DDBJ whole genome shotgun (WGS) entry which is preliminary data.</text>
</comment>
<organism evidence="1 2">
    <name type="scientific">Bizionia arctica</name>
    <dbReference type="NCBI Taxonomy" id="1495645"/>
    <lineage>
        <taxon>Bacteria</taxon>
        <taxon>Pseudomonadati</taxon>
        <taxon>Bacteroidota</taxon>
        <taxon>Flavobacteriia</taxon>
        <taxon>Flavobacteriales</taxon>
        <taxon>Flavobacteriaceae</taxon>
        <taxon>Bizionia</taxon>
    </lineage>
</organism>
<dbReference type="Proteomes" id="UP000625976">
    <property type="component" value="Unassembled WGS sequence"/>
</dbReference>
<reference evidence="1" key="1">
    <citation type="journal article" date="2014" name="Int. J. Syst. Evol. Microbiol.">
        <title>Complete genome sequence of Corynebacterium casei LMG S-19264T (=DSM 44701T), isolated from a smear-ripened cheese.</title>
        <authorList>
            <consortium name="US DOE Joint Genome Institute (JGI-PGF)"/>
            <person name="Walter F."/>
            <person name="Albersmeier A."/>
            <person name="Kalinowski J."/>
            <person name="Ruckert C."/>
        </authorList>
    </citation>
    <scope>NUCLEOTIDE SEQUENCE</scope>
    <source>
        <strain evidence="1">CGMCC 1.12751</strain>
    </source>
</reference>
<dbReference type="RefSeq" id="WP_229736625.1">
    <property type="nucleotide sequence ID" value="NZ_BMFQ01000002.1"/>
</dbReference>
<dbReference type="AlphaFoldDB" id="A0A917GI42"/>
<accession>A0A917GI42</accession>
<sequence length="60" mass="7123">MLTKTKLIEHIESFPENFSLEELFERLILLDKIEKGNLQSVKGKVISESELDKEIEKWFE</sequence>
<evidence type="ECO:0000313" key="1">
    <source>
        <dbReference type="EMBL" id="GGG46417.1"/>
    </source>
</evidence>
<reference evidence="1" key="2">
    <citation type="submission" date="2020-09" db="EMBL/GenBank/DDBJ databases">
        <authorList>
            <person name="Sun Q."/>
            <person name="Zhou Y."/>
        </authorList>
    </citation>
    <scope>NUCLEOTIDE SEQUENCE</scope>
    <source>
        <strain evidence="1">CGMCC 1.12751</strain>
    </source>
</reference>
<evidence type="ECO:0000313" key="2">
    <source>
        <dbReference type="Proteomes" id="UP000625976"/>
    </source>
</evidence>
<protein>
    <submittedName>
        <fullName evidence="1">Uncharacterized protein</fullName>
    </submittedName>
</protein>
<name>A0A917GI42_9FLAO</name>
<proteinExistence type="predicted"/>
<keyword evidence="2" id="KW-1185">Reference proteome</keyword>
<dbReference type="EMBL" id="BMFQ01000002">
    <property type="protein sequence ID" value="GGG46417.1"/>
    <property type="molecule type" value="Genomic_DNA"/>
</dbReference>
<gene>
    <name evidence="1" type="ORF">GCM10010976_17410</name>
</gene>